<dbReference type="GO" id="GO:0046686">
    <property type="term" value="P:response to cadmium ion"/>
    <property type="evidence" value="ECO:0007669"/>
    <property type="project" value="UniProtKB-KW"/>
</dbReference>
<dbReference type="Gene3D" id="2.40.50.100">
    <property type="match status" value="1"/>
</dbReference>
<dbReference type="GO" id="GO:0015562">
    <property type="term" value="F:efflux transmembrane transporter activity"/>
    <property type="evidence" value="ECO:0007669"/>
    <property type="project" value="TreeGrafter"/>
</dbReference>
<keyword evidence="6" id="KW-0175">Coiled coil</keyword>
<dbReference type="FunFam" id="2.40.30.170:FF:000010">
    <property type="entry name" value="Efflux RND transporter periplasmic adaptor subunit"/>
    <property type="match status" value="1"/>
</dbReference>
<dbReference type="Proteomes" id="UP001431776">
    <property type="component" value="Unassembled WGS sequence"/>
</dbReference>
<keyword evidence="11" id="KW-1185">Reference proteome</keyword>
<dbReference type="NCBIfam" id="TIGR01730">
    <property type="entry name" value="RND_mfp"/>
    <property type="match status" value="1"/>
</dbReference>
<sequence length="380" mass="41372">MKKRTVLIPLVVAALAVAAVLLIRSSASSRPEASQPSGQQRPPTVRTQPAVREALSVVLELTGSVEPYRLARLAGPAEGPVTDLRVREGDRVRTGDPLLSIGRRTGVDALIVSLQEELKKEQDNLRRTRQLVVREAVPAEQLDQATVAVERVRAQLVQAEERAQDYAIAAPWNGVVSHVLVKEGEFVAPRMPLLEMYDPSSLVIQAAVPERHAAEVRRGMRVEVRLDAYPTETMSGRIDRVYPYLDLASRTRTMEIALDESVDLLPGMFARLRVLLETADEAVVVPLEAIVATPGGKAVYVVEEGKAVRRPVQTGIEDGNRIQIVAGVRPGDQIIVAGNENLRDGVAVSLSGEKKAGDAHNPDTASHSGQQKPQRQDEPR</sequence>
<dbReference type="SUPFAM" id="SSF111369">
    <property type="entry name" value="HlyD-like secretion proteins"/>
    <property type="match status" value="1"/>
</dbReference>
<evidence type="ECO:0000256" key="4">
    <source>
        <dbReference type="ARBA" id="ARBA00043263"/>
    </source>
</evidence>
<dbReference type="InterPro" id="IPR006143">
    <property type="entry name" value="RND_pump_MFP"/>
</dbReference>
<comment type="caution">
    <text evidence="10">The sequence shown here is derived from an EMBL/GenBank/DDBJ whole genome shotgun (WGS) entry which is preliminary data.</text>
</comment>
<evidence type="ECO:0000256" key="1">
    <source>
        <dbReference type="ARBA" id="ARBA00009477"/>
    </source>
</evidence>
<dbReference type="PANTHER" id="PTHR30469">
    <property type="entry name" value="MULTIDRUG RESISTANCE PROTEIN MDTA"/>
    <property type="match status" value="1"/>
</dbReference>
<keyword evidence="2" id="KW-0813">Transport</keyword>
<feature type="compositionally biased region" description="Polar residues" evidence="7">
    <location>
        <begin position="28"/>
        <end position="47"/>
    </location>
</feature>
<feature type="region of interest" description="Disordered" evidence="7">
    <location>
        <begin position="349"/>
        <end position="380"/>
    </location>
</feature>
<dbReference type="InterPro" id="IPR058792">
    <property type="entry name" value="Beta-barrel_RND_2"/>
</dbReference>
<keyword evidence="3" id="KW-0862">Zinc</keyword>
<evidence type="ECO:0000256" key="5">
    <source>
        <dbReference type="ARBA" id="ARBA00058766"/>
    </source>
</evidence>
<evidence type="ECO:0000256" key="2">
    <source>
        <dbReference type="ARBA" id="ARBA00022448"/>
    </source>
</evidence>
<gene>
    <name evidence="10" type="ORF">QJ522_20855</name>
</gene>
<name>A0AAW6U773_9BACT</name>
<feature type="domain" description="CusB-like beta-barrel" evidence="8">
    <location>
        <begin position="204"/>
        <end position="274"/>
    </location>
</feature>
<feature type="compositionally biased region" description="Polar residues" evidence="7">
    <location>
        <begin position="363"/>
        <end position="373"/>
    </location>
</feature>
<dbReference type="GO" id="GO:1990281">
    <property type="term" value="C:efflux pump complex"/>
    <property type="evidence" value="ECO:0007669"/>
    <property type="project" value="TreeGrafter"/>
</dbReference>
<dbReference type="Gene3D" id="2.40.30.170">
    <property type="match status" value="1"/>
</dbReference>
<dbReference type="Pfam" id="PF25954">
    <property type="entry name" value="Beta-barrel_RND_2"/>
    <property type="match status" value="1"/>
</dbReference>
<dbReference type="InterPro" id="IPR058637">
    <property type="entry name" value="YknX-like_C"/>
</dbReference>
<dbReference type="PANTHER" id="PTHR30469:SF15">
    <property type="entry name" value="HLYD FAMILY OF SECRETION PROTEINS"/>
    <property type="match status" value="1"/>
</dbReference>
<comment type="function">
    <text evidence="5">CzcA and CzcB together would act in zinc efflux nearly as effectively as the complete czc efflux system (CzcABC). The CzcB protein is thought to funnel zinc cations to the CzcA transport protein.</text>
</comment>
<organism evidence="10 11">
    <name type="scientific">Anaerobaca lacustris</name>
    <dbReference type="NCBI Taxonomy" id="3044600"/>
    <lineage>
        <taxon>Bacteria</taxon>
        <taxon>Pseudomonadati</taxon>
        <taxon>Planctomycetota</taxon>
        <taxon>Phycisphaerae</taxon>
        <taxon>Sedimentisphaerales</taxon>
        <taxon>Anaerobacaceae</taxon>
        <taxon>Anaerobaca</taxon>
    </lineage>
</organism>
<feature type="coiled-coil region" evidence="6">
    <location>
        <begin position="111"/>
        <end position="169"/>
    </location>
</feature>
<reference evidence="10" key="1">
    <citation type="submission" date="2023-05" db="EMBL/GenBank/DDBJ databases">
        <title>Anaerotaeda fermentans gen. nov., sp. nov., a novel anaerobic planctomycete of the new family within the order Sedimentisphaerales isolated from Taman Peninsula, Russia.</title>
        <authorList>
            <person name="Khomyakova M.A."/>
            <person name="Merkel A.Y."/>
            <person name="Slobodkin A.I."/>
        </authorList>
    </citation>
    <scope>NUCLEOTIDE SEQUENCE</scope>
    <source>
        <strain evidence="10">M17dextr</strain>
    </source>
</reference>
<feature type="compositionally biased region" description="Basic and acidic residues" evidence="7">
    <location>
        <begin position="352"/>
        <end position="361"/>
    </location>
</feature>
<evidence type="ECO:0000256" key="6">
    <source>
        <dbReference type="SAM" id="Coils"/>
    </source>
</evidence>
<evidence type="ECO:0000259" key="8">
    <source>
        <dbReference type="Pfam" id="PF25954"/>
    </source>
</evidence>
<dbReference type="Gene3D" id="2.40.420.20">
    <property type="match status" value="1"/>
</dbReference>
<feature type="region of interest" description="Disordered" evidence="7">
    <location>
        <begin position="28"/>
        <end position="48"/>
    </location>
</feature>
<dbReference type="FunFam" id="2.40.420.20:FF:000006">
    <property type="entry name" value="RND family efflux transporter MFP subunit"/>
    <property type="match status" value="1"/>
</dbReference>
<dbReference type="Pfam" id="PF25989">
    <property type="entry name" value="YknX_C"/>
    <property type="match status" value="1"/>
</dbReference>
<keyword evidence="4" id="KW-0105">Cadmium resistance</keyword>
<protein>
    <submittedName>
        <fullName evidence="10">Efflux RND transporter periplasmic adaptor subunit</fullName>
    </submittedName>
</protein>
<evidence type="ECO:0000313" key="10">
    <source>
        <dbReference type="EMBL" id="MDI6451524.1"/>
    </source>
</evidence>
<dbReference type="RefSeq" id="WP_349246933.1">
    <property type="nucleotide sequence ID" value="NZ_JASCXX010000038.1"/>
</dbReference>
<dbReference type="AlphaFoldDB" id="A0AAW6U773"/>
<evidence type="ECO:0000313" key="11">
    <source>
        <dbReference type="Proteomes" id="UP001431776"/>
    </source>
</evidence>
<evidence type="ECO:0000259" key="9">
    <source>
        <dbReference type="Pfam" id="PF25989"/>
    </source>
</evidence>
<accession>A0AAW6U773</accession>
<feature type="domain" description="YknX-like C-terminal permuted SH3-like" evidence="9">
    <location>
        <begin position="283"/>
        <end position="349"/>
    </location>
</feature>
<proteinExistence type="inferred from homology"/>
<evidence type="ECO:0000256" key="7">
    <source>
        <dbReference type="SAM" id="MobiDB-lite"/>
    </source>
</evidence>
<comment type="similarity">
    <text evidence="1">Belongs to the membrane fusion protein (MFP) (TC 8.A.1) family.</text>
</comment>
<evidence type="ECO:0000256" key="3">
    <source>
        <dbReference type="ARBA" id="ARBA00022833"/>
    </source>
</evidence>
<dbReference type="EMBL" id="JASCXX010000038">
    <property type="protein sequence ID" value="MDI6451524.1"/>
    <property type="molecule type" value="Genomic_DNA"/>
</dbReference>